<feature type="compositionally biased region" description="Basic and acidic residues" evidence="1">
    <location>
        <begin position="234"/>
        <end position="261"/>
    </location>
</feature>
<keyword evidence="4" id="KW-1185">Reference proteome</keyword>
<feature type="compositionally biased region" description="Polar residues" evidence="1">
    <location>
        <begin position="216"/>
        <end position="233"/>
    </location>
</feature>
<evidence type="ECO:0000313" key="4">
    <source>
        <dbReference type="Proteomes" id="UP000324585"/>
    </source>
</evidence>
<dbReference type="Gene3D" id="3.30.530.20">
    <property type="match status" value="1"/>
</dbReference>
<evidence type="ECO:0000259" key="2">
    <source>
        <dbReference type="Pfam" id="PF03364"/>
    </source>
</evidence>
<accession>A0A5J4YPE2</accession>
<dbReference type="AlphaFoldDB" id="A0A5J4YPE2"/>
<proteinExistence type="predicted"/>
<gene>
    <name evidence="3" type="ORF">FVE85_8623</name>
</gene>
<dbReference type="Proteomes" id="UP000324585">
    <property type="component" value="Unassembled WGS sequence"/>
</dbReference>
<evidence type="ECO:0000313" key="3">
    <source>
        <dbReference type="EMBL" id="KAA8493178.1"/>
    </source>
</evidence>
<comment type="caution">
    <text evidence="3">The sequence shown here is derived from an EMBL/GenBank/DDBJ whole genome shotgun (WGS) entry which is preliminary data.</text>
</comment>
<name>A0A5J4YPE2_PORPP</name>
<organism evidence="3 4">
    <name type="scientific">Porphyridium purpureum</name>
    <name type="common">Red alga</name>
    <name type="synonym">Porphyridium cruentum</name>
    <dbReference type="NCBI Taxonomy" id="35688"/>
    <lineage>
        <taxon>Eukaryota</taxon>
        <taxon>Rhodophyta</taxon>
        <taxon>Bangiophyceae</taxon>
        <taxon>Porphyridiales</taxon>
        <taxon>Porphyridiaceae</taxon>
        <taxon>Porphyridium</taxon>
    </lineage>
</organism>
<dbReference type="InterPro" id="IPR005031">
    <property type="entry name" value="COQ10_START"/>
</dbReference>
<dbReference type="Pfam" id="PF03364">
    <property type="entry name" value="Polyketide_cyc"/>
    <property type="match status" value="1"/>
</dbReference>
<feature type="domain" description="Coenzyme Q-binding protein COQ10 START" evidence="2">
    <location>
        <begin position="699"/>
        <end position="835"/>
    </location>
</feature>
<dbReference type="EMBL" id="VRMN01000007">
    <property type="protein sequence ID" value="KAA8493178.1"/>
    <property type="molecule type" value="Genomic_DNA"/>
</dbReference>
<reference evidence="4" key="1">
    <citation type="journal article" date="2019" name="Nat. Commun.">
        <title>Expansion of phycobilisome linker gene families in mesophilic red algae.</title>
        <authorList>
            <person name="Lee J."/>
            <person name="Kim D."/>
            <person name="Bhattacharya D."/>
            <person name="Yoon H.S."/>
        </authorList>
    </citation>
    <scope>NUCLEOTIDE SEQUENCE [LARGE SCALE GENOMIC DNA]</scope>
    <source>
        <strain evidence="4">CCMP 1328</strain>
    </source>
</reference>
<protein>
    <recommendedName>
        <fullName evidence="2">Coenzyme Q-binding protein COQ10 START domain-containing protein</fullName>
    </recommendedName>
</protein>
<evidence type="ECO:0000256" key="1">
    <source>
        <dbReference type="SAM" id="MobiDB-lite"/>
    </source>
</evidence>
<dbReference type="InterPro" id="IPR023393">
    <property type="entry name" value="START-like_dom_sf"/>
</dbReference>
<dbReference type="SUPFAM" id="SSF55961">
    <property type="entry name" value="Bet v1-like"/>
    <property type="match status" value="1"/>
</dbReference>
<feature type="region of interest" description="Disordered" evidence="1">
    <location>
        <begin position="216"/>
        <end position="261"/>
    </location>
</feature>
<sequence length="855" mass="92182">MDWKGARGVSGGIGHGGNGILRNGAGGGVPCRVFLSTCALRATSQKHGADDDDGHHRDVYDNDDDGGGDCVGSGGGSFFLQDLSAGGCGNGVADSELPAYSHGFDDEVGLCRTESVHGDSFGFRITHVGSSRGPRARLTSSIEELKYGPLASVFGECPFLAERMLHASSDREHSASRSKSSSCDATQPQTMASLLTEKNASCSADRVEHDVHCDAASNSKIQSTAGPDQSLSSQRREVHLSRTPDKTKQKGGKSESENGHADRDVRVAQASSLNAHQAFELVLITDRAGTRFLTEKLADADIGGRESAHAMLHSHAYARLKWTQNFEDATPWILEDVGSDSARKSTAKGNFFVRSGRSGRFWAAIPGKRKNRGGRGMNLADDGYHFATSKLVCARDDSELSPELPAPVRLAMQPTWHIPRDVRIFRDMSKGAQQPWANRIFEGRILHAASLASASTRITGLNTAQIWLHASANSKSASTPSSSAFSAASTYIFEYDMLCNRVRIRDKATGFGVTDSSGFGPLSQTPKSKESNTFQVSLDKNATEASQAPPWTWWLVCDPPESLCCAALRGTCALTLKSARGAWTCSSSSSRSNSSKTGPGATILLKPHSSVIDAQDLFVICPSSLMQTSSLSSLDSLATRISMSRVGVATESGLPGLDLDQLVLAMESNQLPEHAPRATVSLRHDGSRFVVATANVLLPSKFVYTVLSDHESLPRFVNDVVSATFVPASPSSSSSESKGKLLSVHQTHSFLFFTLDIRMLLRVVDMPAEAKMQSKMISGDMKRYETAWNIESFEWCGLPATRLTFELCAAPKLPAPNFILDGLGKHGCTEMLKNVRSECFERWKLHAANQCDFEN</sequence>